<gene>
    <name evidence="1" type="ORF">BDN72DRAFT_947867</name>
</gene>
<accession>A0ACD3AT77</accession>
<protein>
    <submittedName>
        <fullName evidence="1">Winged helix DNA-binding domain-containing protein</fullName>
    </submittedName>
</protein>
<feature type="non-terminal residue" evidence="1">
    <location>
        <position position="1"/>
    </location>
</feature>
<evidence type="ECO:0000313" key="2">
    <source>
        <dbReference type="Proteomes" id="UP000308600"/>
    </source>
</evidence>
<evidence type="ECO:0000313" key="1">
    <source>
        <dbReference type="EMBL" id="TFK68859.1"/>
    </source>
</evidence>
<dbReference type="EMBL" id="ML208342">
    <property type="protein sequence ID" value="TFK68859.1"/>
    <property type="molecule type" value="Genomic_DNA"/>
</dbReference>
<proteinExistence type="predicted"/>
<reference evidence="1 2" key="1">
    <citation type="journal article" date="2019" name="Nat. Ecol. Evol.">
        <title>Megaphylogeny resolves global patterns of mushroom evolution.</title>
        <authorList>
            <person name="Varga T."/>
            <person name="Krizsan K."/>
            <person name="Foldi C."/>
            <person name="Dima B."/>
            <person name="Sanchez-Garcia M."/>
            <person name="Sanchez-Ramirez S."/>
            <person name="Szollosi G.J."/>
            <person name="Szarkandi J.G."/>
            <person name="Papp V."/>
            <person name="Albert L."/>
            <person name="Andreopoulos W."/>
            <person name="Angelini C."/>
            <person name="Antonin V."/>
            <person name="Barry K.W."/>
            <person name="Bougher N.L."/>
            <person name="Buchanan P."/>
            <person name="Buyck B."/>
            <person name="Bense V."/>
            <person name="Catcheside P."/>
            <person name="Chovatia M."/>
            <person name="Cooper J."/>
            <person name="Damon W."/>
            <person name="Desjardin D."/>
            <person name="Finy P."/>
            <person name="Geml J."/>
            <person name="Haridas S."/>
            <person name="Hughes K."/>
            <person name="Justo A."/>
            <person name="Karasinski D."/>
            <person name="Kautmanova I."/>
            <person name="Kiss B."/>
            <person name="Kocsube S."/>
            <person name="Kotiranta H."/>
            <person name="LaButti K.M."/>
            <person name="Lechner B.E."/>
            <person name="Liimatainen K."/>
            <person name="Lipzen A."/>
            <person name="Lukacs Z."/>
            <person name="Mihaltcheva S."/>
            <person name="Morgado L.N."/>
            <person name="Niskanen T."/>
            <person name="Noordeloos M.E."/>
            <person name="Ohm R.A."/>
            <person name="Ortiz-Santana B."/>
            <person name="Ovrebo C."/>
            <person name="Racz N."/>
            <person name="Riley R."/>
            <person name="Savchenko A."/>
            <person name="Shiryaev A."/>
            <person name="Soop K."/>
            <person name="Spirin V."/>
            <person name="Szebenyi C."/>
            <person name="Tomsovsky M."/>
            <person name="Tulloss R.E."/>
            <person name="Uehling J."/>
            <person name="Grigoriev I.V."/>
            <person name="Vagvolgyi C."/>
            <person name="Papp T."/>
            <person name="Martin F.M."/>
            <person name="Miettinen O."/>
            <person name="Hibbett D.S."/>
            <person name="Nagy L.G."/>
        </authorList>
    </citation>
    <scope>NUCLEOTIDE SEQUENCE [LARGE SCALE GENOMIC DNA]</scope>
    <source>
        <strain evidence="1 2">NL-1719</strain>
    </source>
</reference>
<keyword evidence="1" id="KW-0238">DNA-binding</keyword>
<name>A0ACD3AT77_9AGAR</name>
<sequence length="227" mass="25702">RMLEEKTFRDILCWSPAGDCFVVRDVNEFTKLILPRMFKHSNFASFVRQLNKYDFHKVKNGQDSQFGEQSWIFRHPDFQAGRREVLENVKRKIPSARKHASQVQASVSSSSVVASASHNPHSSTRPLSPSPITSIPFPQAQTFHSHVDRLQGQVRVLQDRNEEMLVRLRSLEQGYKELLVEMVGLQRKVATQDSLLKNLIQNFASGGGTPAVFTNQSGMSRSSSQFG</sequence>
<keyword evidence="2" id="KW-1185">Reference proteome</keyword>
<dbReference type="Proteomes" id="UP000308600">
    <property type="component" value="Unassembled WGS sequence"/>
</dbReference>
<organism evidence="1 2">
    <name type="scientific">Pluteus cervinus</name>
    <dbReference type="NCBI Taxonomy" id="181527"/>
    <lineage>
        <taxon>Eukaryota</taxon>
        <taxon>Fungi</taxon>
        <taxon>Dikarya</taxon>
        <taxon>Basidiomycota</taxon>
        <taxon>Agaricomycotina</taxon>
        <taxon>Agaricomycetes</taxon>
        <taxon>Agaricomycetidae</taxon>
        <taxon>Agaricales</taxon>
        <taxon>Pluteineae</taxon>
        <taxon>Pluteaceae</taxon>
        <taxon>Pluteus</taxon>
    </lineage>
</organism>